<feature type="transmembrane region" description="Helical" evidence="1">
    <location>
        <begin position="114"/>
        <end position="134"/>
    </location>
</feature>
<gene>
    <name evidence="2" type="ORF">I0C86_02930</name>
</gene>
<proteinExistence type="predicted"/>
<dbReference type="Pfam" id="PF19545">
    <property type="entry name" value="DUF6069"/>
    <property type="match status" value="1"/>
</dbReference>
<protein>
    <submittedName>
        <fullName evidence="2">Uncharacterized protein</fullName>
    </submittedName>
</protein>
<keyword evidence="1" id="KW-0472">Membrane</keyword>
<keyword evidence="1" id="KW-0812">Transmembrane</keyword>
<comment type="caution">
    <text evidence="2">The sequence shown here is derived from an EMBL/GenBank/DDBJ whole genome shotgun (WGS) entry which is preliminary data.</text>
</comment>
<dbReference type="RefSeq" id="WP_196199621.1">
    <property type="nucleotide sequence ID" value="NZ_JADPUN010000049.1"/>
</dbReference>
<sequence length="144" mass="14528">MPETIEIDRQAGPRSSVRRAVTLVLAASAALVIWTVGVPIAGLDLTIGSGAAAQSVGPASVVVVPLLAGGAAWALLALLEGRLGNGRRVWRITAWTLLALSLLGPAGADAPGKVLGVLLAMHLVVGVTLIVGLAPSSPDRTPEH</sequence>
<evidence type="ECO:0000313" key="3">
    <source>
        <dbReference type="Proteomes" id="UP000638560"/>
    </source>
</evidence>
<dbReference type="InterPro" id="IPR045713">
    <property type="entry name" value="DUF6069"/>
</dbReference>
<feature type="transmembrane region" description="Helical" evidence="1">
    <location>
        <begin position="55"/>
        <end position="77"/>
    </location>
</feature>
<accession>A0ABS0GP37</accession>
<dbReference type="Proteomes" id="UP000638560">
    <property type="component" value="Unassembled WGS sequence"/>
</dbReference>
<keyword evidence="3" id="KW-1185">Reference proteome</keyword>
<evidence type="ECO:0000313" key="2">
    <source>
        <dbReference type="EMBL" id="MBF9127955.1"/>
    </source>
</evidence>
<feature type="transmembrane region" description="Helical" evidence="1">
    <location>
        <begin position="20"/>
        <end position="43"/>
    </location>
</feature>
<dbReference type="EMBL" id="JADPUN010000049">
    <property type="protein sequence ID" value="MBF9127955.1"/>
    <property type="molecule type" value="Genomic_DNA"/>
</dbReference>
<evidence type="ECO:0000256" key="1">
    <source>
        <dbReference type="SAM" id="Phobius"/>
    </source>
</evidence>
<organism evidence="2 3">
    <name type="scientific">Plantactinospora alkalitolerans</name>
    <dbReference type="NCBI Taxonomy" id="2789879"/>
    <lineage>
        <taxon>Bacteria</taxon>
        <taxon>Bacillati</taxon>
        <taxon>Actinomycetota</taxon>
        <taxon>Actinomycetes</taxon>
        <taxon>Micromonosporales</taxon>
        <taxon>Micromonosporaceae</taxon>
        <taxon>Plantactinospora</taxon>
    </lineage>
</organism>
<name>A0ABS0GP37_9ACTN</name>
<keyword evidence="1" id="KW-1133">Transmembrane helix</keyword>
<reference evidence="2 3" key="1">
    <citation type="submission" date="2020-11" db="EMBL/GenBank/DDBJ databases">
        <title>A novel isolate from a Black sea contaminated sediment with potential to produce alkanes: Plantactinospora alkalitolerans sp. nov.</title>
        <authorList>
            <person name="Carro L."/>
            <person name="Veyisoglu A."/>
            <person name="Guven K."/>
            <person name="Schumann P."/>
            <person name="Klenk H.-P."/>
            <person name="Sahin N."/>
        </authorList>
    </citation>
    <scope>NUCLEOTIDE SEQUENCE [LARGE SCALE GENOMIC DNA]</scope>
    <source>
        <strain evidence="2 3">S1510</strain>
    </source>
</reference>